<feature type="region of interest" description="Disordered" evidence="2">
    <location>
        <begin position="1"/>
        <end position="20"/>
    </location>
</feature>
<keyword evidence="4" id="KW-1185">Reference proteome</keyword>
<feature type="coiled-coil region" evidence="1">
    <location>
        <begin position="116"/>
        <end position="150"/>
    </location>
</feature>
<evidence type="ECO:0000313" key="3">
    <source>
        <dbReference type="EMBL" id="CAD7255155.1"/>
    </source>
</evidence>
<feature type="non-terminal residue" evidence="3">
    <location>
        <position position="1"/>
    </location>
</feature>
<gene>
    <name evidence="3" type="ORF">DSTB1V02_LOCUS14900</name>
</gene>
<organism evidence="3">
    <name type="scientific">Darwinula stevensoni</name>
    <dbReference type="NCBI Taxonomy" id="69355"/>
    <lineage>
        <taxon>Eukaryota</taxon>
        <taxon>Metazoa</taxon>
        <taxon>Ecdysozoa</taxon>
        <taxon>Arthropoda</taxon>
        <taxon>Crustacea</taxon>
        <taxon>Oligostraca</taxon>
        <taxon>Ostracoda</taxon>
        <taxon>Podocopa</taxon>
        <taxon>Podocopida</taxon>
        <taxon>Darwinulocopina</taxon>
        <taxon>Darwinuloidea</taxon>
        <taxon>Darwinulidae</taxon>
        <taxon>Darwinula</taxon>
    </lineage>
</organism>
<proteinExistence type="predicted"/>
<evidence type="ECO:0000256" key="1">
    <source>
        <dbReference type="SAM" id="Coils"/>
    </source>
</evidence>
<dbReference type="EMBL" id="CAJPEV010018479">
    <property type="protein sequence ID" value="CAG0907683.1"/>
    <property type="molecule type" value="Genomic_DNA"/>
</dbReference>
<protein>
    <submittedName>
        <fullName evidence="3">Uncharacterized protein</fullName>
    </submittedName>
</protein>
<evidence type="ECO:0000256" key="2">
    <source>
        <dbReference type="SAM" id="MobiDB-lite"/>
    </source>
</evidence>
<evidence type="ECO:0000313" key="4">
    <source>
        <dbReference type="Proteomes" id="UP000677054"/>
    </source>
</evidence>
<accession>A0A7R9FUC5</accession>
<name>A0A7R9FUC5_9CRUS</name>
<reference evidence="3" key="1">
    <citation type="submission" date="2020-11" db="EMBL/GenBank/DDBJ databases">
        <authorList>
            <person name="Tran Van P."/>
        </authorList>
    </citation>
    <scope>NUCLEOTIDE SEQUENCE</scope>
</reference>
<dbReference type="Proteomes" id="UP000677054">
    <property type="component" value="Unassembled WGS sequence"/>
</dbReference>
<dbReference type="AlphaFoldDB" id="A0A7R9FUC5"/>
<dbReference type="EMBL" id="LR917997">
    <property type="protein sequence ID" value="CAD7255155.1"/>
    <property type="molecule type" value="Genomic_DNA"/>
</dbReference>
<keyword evidence="1" id="KW-0175">Coiled coil</keyword>
<sequence>MEAELRSTRDALRETEREKSSVILQLREQNDRLASHMQEASRHGENLSRELQSLRDRVSLRRSSSDDHLAQVDLLRSQVRGLHSLAVRFIGDASQRCTAVRDRNRLCGTRNELPVADEMGRRRREIEEELERVMAERESLRMTLEDTRHQV</sequence>